<dbReference type="PANTHER" id="PTHR30195">
    <property type="entry name" value="TYPE I SITE-SPECIFIC DEOXYRIBONUCLEASE PROTEIN SUBUNIT M AND R"/>
    <property type="match status" value="1"/>
</dbReference>
<dbReference type="EMBL" id="CP024047">
    <property type="protein sequence ID" value="AXR78023.1"/>
    <property type="molecule type" value="Genomic_DNA"/>
</dbReference>
<dbReference type="GO" id="GO:0003677">
    <property type="term" value="F:DNA binding"/>
    <property type="evidence" value="ECO:0007669"/>
    <property type="project" value="InterPro"/>
</dbReference>
<evidence type="ECO:0000259" key="3">
    <source>
        <dbReference type="PROSITE" id="PS51192"/>
    </source>
</evidence>
<keyword evidence="1" id="KW-0680">Restriction system</keyword>
<dbReference type="InterPro" id="IPR004473">
    <property type="entry name" value="Restrct_endonuc_typeI_HsdR"/>
</dbReference>
<dbReference type="Gene3D" id="3.40.50.300">
    <property type="entry name" value="P-loop containing nucleotide triphosphate hydrolases"/>
    <property type="match status" value="2"/>
</dbReference>
<dbReference type="GO" id="GO:0120545">
    <property type="term" value="F:nucleic acid conformation isomerase activity"/>
    <property type="evidence" value="ECO:0007669"/>
    <property type="project" value="UniProtKB-ARBA"/>
</dbReference>
<dbReference type="PANTHER" id="PTHR30195:SF15">
    <property type="entry name" value="TYPE I RESTRICTION ENZYME HINDI ENDONUCLEASE SUBUNIT"/>
    <property type="match status" value="1"/>
</dbReference>
<dbReference type="GO" id="GO:0009035">
    <property type="term" value="F:type I site-specific deoxyribonuclease activity"/>
    <property type="evidence" value="ECO:0007669"/>
    <property type="project" value="UniProtKB-EC"/>
</dbReference>
<dbReference type="PROSITE" id="PS51192">
    <property type="entry name" value="HELICASE_ATP_BIND_1"/>
    <property type="match status" value="1"/>
</dbReference>
<accession>A0A346PR37</accession>
<sequence length="460" mass="52651">MHRGVCVRLRKPITIRLKLRRAKPDPTLLLVTDRTALDDQIRATFERCGFPNPKKAEDMDDLREKLSTNAGETITTLIQKFQLHDDEKGDFPVLSRESDIYMMVDEAPRTQYKKLANHMRTALPNAFYIGFTGTLIEKKEKDTRRTFGNYIDTYTIDQSLEDDTTVEILYQGRLADIHLEGANLDRLFDRVFQDRTEEEKAEIQKRYARERDLAEAESRIEEVALDIVEHSENEIARPFKRMVVTTSKRAAIEYKKKLDDLNGPESRVVISHGHNDPEEVKQWAPSDTDLSKYKEEFVDPYGEVELLVVCDMLLTGFDAPVAQVMYLDKPLKEHNLLQVITRVNRPFPEKNHGLIVDYFRLDLAGEAAVTGREELADDPVRAQAVLSEDEVALALVRGRRHVAHGAPPSTRSLRRRVSQYGQKYRRAPGTKTIRIKRLQDRFGHSAFVSTGSTSRRAGGS</sequence>
<name>A0A346PR37_9EURY</name>
<feature type="coiled-coil region" evidence="2">
    <location>
        <begin position="193"/>
        <end position="233"/>
    </location>
</feature>
<evidence type="ECO:0000256" key="1">
    <source>
        <dbReference type="ARBA" id="ARBA00022747"/>
    </source>
</evidence>
<dbReference type="KEGG" id="nag:AArcMg_1979"/>
<dbReference type="InterPro" id="IPR027417">
    <property type="entry name" value="P-loop_NTPase"/>
</dbReference>
<dbReference type="Pfam" id="PF18766">
    <property type="entry name" value="SWI2_SNF2"/>
    <property type="match status" value="1"/>
</dbReference>
<protein>
    <submittedName>
        <fullName evidence="5">Type I restriction-modification system, restriction subunit R</fullName>
        <ecNumber evidence="5">3.1.21.3</ecNumber>
    </submittedName>
    <submittedName>
        <fullName evidence="4">Type I site-specific restriction-modification system, R (Restriction) subunit</fullName>
    </submittedName>
</protein>
<reference evidence="7" key="1">
    <citation type="submission" date="2017-10" db="EMBL/GenBank/DDBJ databases">
        <title>Phenotypic and genomic properties of facultatively anaerobic sulfur-reducing natronoarchaea from hypersaline soda lakes.</title>
        <authorList>
            <person name="Sorokin D.Y."/>
            <person name="Kublanov I.V."/>
            <person name="Roman P."/>
            <person name="Sinninghe Damste J.S."/>
            <person name="Golyshin P.N."/>
            <person name="Rojo D."/>
            <person name="Ciordia S."/>
            <person name="Mena Md.C."/>
            <person name="Ferrer M."/>
            <person name="Messina E."/>
            <person name="Smedile F."/>
            <person name="La Spada G."/>
            <person name="La Cono V."/>
            <person name="Yakimov M.M."/>
        </authorList>
    </citation>
    <scope>NUCLEOTIDE SEQUENCE [LARGE SCALE GENOMIC DNA]</scope>
    <source>
        <strain evidence="7">AArc1</strain>
    </source>
</reference>
<evidence type="ECO:0000313" key="5">
    <source>
        <dbReference type="EMBL" id="AXR81982.1"/>
    </source>
</evidence>
<keyword evidence="2" id="KW-0175">Coiled coil</keyword>
<dbReference type="Proteomes" id="UP000258707">
    <property type="component" value="Chromosome"/>
</dbReference>
<reference evidence="5" key="3">
    <citation type="journal article" date="2019" name="Int. J. Syst. Evol. Microbiol.">
        <title>Natronolimnobius sulfurireducens sp. nov. and Halalkaliarchaeum desulfuricum gen. nov., sp. nov., the first sulfur-respiring alkaliphilic haloarchaea from hypersaline alkaline lakes.</title>
        <authorList>
            <person name="Sorokin D.Y."/>
            <person name="Yakimov M."/>
            <person name="Messina E."/>
            <person name="Merkel A.Y."/>
            <person name="Bale N.J."/>
            <person name="Sinninghe Damste J.S."/>
        </authorList>
    </citation>
    <scope>NUCLEOTIDE SEQUENCE</scope>
    <source>
        <strain evidence="5">AArc-Mg</strain>
        <strain evidence="4">AArc1</strain>
    </source>
</reference>
<evidence type="ECO:0000313" key="7">
    <source>
        <dbReference type="Proteomes" id="UP000258707"/>
    </source>
</evidence>
<evidence type="ECO:0000313" key="6">
    <source>
        <dbReference type="Proteomes" id="UP000258613"/>
    </source>
</evidence>
<gene>
    <name evidence="4" type="ORF">AArc1_1695</name>
    <name evidence="5" type="ORF">AArcMg_1979</name>
</gene>
<dbReference type="GO" id="GO:0009307">
    <property type="term" value="P:DNA restriction-modification system"/>
    <property type="evidence" value="ECO:0007669"/>
    <property type="project" value="UniProtKB-KW"/>
</dbReference>
<dbReference type="CDD" id="cd18800">
    <property type="entry name" value="SF2_C_EcoR124I-like"/>
    <property type="match status" value="1"/>
</dbReference>
<dbReference type="Proteomes" id="UP000258613">
    <property type="component" value="Chromosome"/>
</dbReference>
<evidence type="ECO:0000313" key="4">
    <source>
        <dbReference type="EMBL" id="AXR78023.1"/>
    </source>
</evidence>
<proteinExistence type="predicted"/>
<organism evidence="5 6">
    <name type="scientific">Natrarchaeobaculum sulfurireducens</name>
    <dbReference type="NCBI Taxonomy" id="2044521"/>
    <lineage>
        <taxon>Archaea</taxon>
        <taxon>Methanobacteriati</taxon>
        <taxon>Methanobacteriota</taxon>
        <taxon>Stenosarchaea group</taxon>
        <taxon>Halobacteria</taxon>
        <taxon>Halobacteriales</taxon>
        <taxon>Natrialbaceae</taxon>
        <taxon>Natrarchaeobaculum</taxon>
    </lineage>
</organism>
<dbReference type="InterPro" id="IPR040980">
    <property type="entry name" value="SWI2_SNF2"/>
</dbReference>
<keyword evidence="5" id="KW-0378">Hydrolase</keyword>
<dbReference type="SUPFAM" id="SSF52540">
    <property type="entry name" value="P-loop containing nucleoside triphosphate hydrolases"/>
    <property type="match status" value="1"/>
</dbReference>
<reference evidence="6" key="2">
    <citation type="submission" date="2018-02" db="EMBL/GenBank/DDBJ databases">
        <title>Phenotypic and genomic properties of facultatively anaerobic sulfur-reducing natronoarchaea from hypersaline soda lakes.</title>
        <authorList>
            <person name="Sorokin D.Y."/>
            <person name="Kublanov I.V."/>
            <person name="Roman P."/>
            <person name="Sinninghe Damste J.S."/>
            <person name="Golyshin P.N."/>
            <person name="Rojo D."/>
            <person name="Ciordia S."/>
            <person name="Mena M.D.C."/>
            <person name="Ferrer M."/>
            <person name="Messina E."/>
            <person name="Smedile F."/>
            <person name="La Spada G."/>
            <person name="La Cono V."/>
            <person name="Yakimov M.M."/>
        </authorList>
    </citation>
    <scope>NUCLEOTIDE SEQUENCE [LARGE SCALE GENOMIC DNA]</scope>
    <source>
        <strain evidence="6">AArc-Mg</strain>
    </source>
</reference>
<feature type="domain" description="Helicase ATP-binding" evidence="3">
    <location>
        <begin position="1"/>
        <end position="153"/>
    </location>
</feature>
<dbReference type="GeneID" id="37642469"/>
<dbReference type="EC" id="3.1.21.3" evidence="5"/>
<keyword evidence="6" id="KW-1185">Reference proteome</keyword>
<dbReference type="InterPro" id="IPR051268">
    <property type="entry name" value="Type-I_R_enzyme_R_subunit"/>
</dbReference>
<dbReference type="InterPro" id="IPR055180">
    <property type="entry name" value="HsdR_RecA-like_helicase_dom_2"/>
</dbReference>
<dbReference type="Pfam" id="PF22679">
    <property type="entry name" value="T1R_D3-like"/>
    <property type="match status" value="1"/>
</dbReference>
<accession>A0A346PES8</accession>
<dbReference type="NCBIfam" id="TIGR00348">
    <property type="entry name" value="hsdR"/>
    <property type="match status" value="1"/>
</dbReference>
<dbReference type="KEGG" id="nan:AArc1_1695"/>
<evidence type="ECO:0000256" key="2">
    <source>
        <dbReference type="SAM" id="Coils"/>
    </source>
</evidence>
<dbReference type="GO" id="GO:0005524">
    <property type="term" value="F:ATP binding"/>
    <property type="evidence" value="ECO:0007669"/>
    <property type="project" value="InterPro"/>
</dbReference>
<dbReference type="AlphaFoldDB" id="A0A346PR37"/>
<dbReference type="InterPro" id="IPR014001">
    <property type="entry name" value="Helicase_ATP-bd"/>
</dbReference>
<dbReference type="EMBL" id="CP027033">
    <property type="protein sequence ID" value="AXR81982.1"/>
    <property type="molecule type" value="Genomic_DNA"/>
</dbReference>
<dbReference type="RefSeq" id="WP_228442420.1">
    <property type="nucleotide sequence ID" value="NZ_CP024047.1"/>
</dbReference>